<dbReference type="Proteomes" id="UP000801492">
    <property type="component" value="Unassembled WGS sequence"/>
</dbReference>
<feature type="transmembrane region" description="Helical" evidence="12">
    <location>
        <begin position="380"/>
        <end position="400"/>
    </location>
</feature>
<dbReference type="InterPro" id="IPR001734">
    <property type="entry name" value="Na/solute_symporter"/>
</dbReference>
<feature type="transmembrane region" description="Helical" evidence="12">
    <location>
        <begin position="276"/>
        <end position="299"/>
    </location>
</feature>
<dbReference type="PANTHER" id="PTHR42985:SF21">
    <property type="entry name" value="SODIUM-DEPENDENT MULTIVITAMIN TRANSPORTER-LIKE PROTEIN"/>
    <property type="match status" value="1"/>
</dbReference>
<feature type="transmembrane region" description="Helical" evidence="12">
    <location>
        <begin position="412"/>
        <end position="430"/>
    </location>
</feature>
<proteinExistence type="inferred from homology"/>
<evidence type="ECO:0000256" key="1">
    <source>
        <dbReference type="ARBA" id="ARBA00004651"/>
    </source>
</evidence>
<keyword evidence="6 12" id="KW-1133">Transmembrane helix</keyword>
<dbReference type="InterPro" id="IPR038377">
    <property type="entry name" value="Na/Glc_symporter_sf"/>
</dbReference>
<dbReference type="PANTHER" id="PTHR42985">
    <property type="entry name" value="SODIUM-COUPLED MONOCARBOXYLATE TRANSPORTER"/>
    <property type="match status" value="1"/>
</dbReference>
<evidence type="ECO:0000256" key="9">
    <source>
        <dbReference type="ARBA" id="ARBA00023136"/>
    </source>
</evidence>
<dbReference type="InterPro" id="IPR051163">
    <property type="entry name" value="Sodium:Solute_Symporter_SSF"/>
</dbReference>
<feature type="transmembrane region" description="Helical" evidence="12">
    <location>
        <begin position="156"/>
        <end position="178"/>
    </location>
</feature>
<reference evidence="13" key="1">
    <citation type="submission" date="2019-08" db="EMBL/GenBank/DDBJ databases">
        <title>The genome of the North American firefly Photinus pyralis.</title>
        <authorList>
            <consortium name="Photinus pyralis genome working group"/>
            <person name="Fallon T.R."/>
            <person name="Sander Lower S.E."/>
            <person name="Weng J.-K."/>
        </authorList>
    </citation>
    <scope>NUCLEOTIDE SEQUENCE</scope>
    <source>
        <strain evidence="13">TRF0915ILg1</strain>
        <tissue evidence="13">Whole body</tissue>
    </source>
</reference>
<accession>A0A8K0CN29</accession>
<dbReference type="NCBIfam" id="TIGR00813">
    <property type="entry name" value="sss"/>
    <property type="match status" value="1"/>
</dbReference>
<dbReference type="PROSITE" id="PS50283">
    <property type="entry name" value="NA_SOLUT_SYMP_3"/>
    <property type="match status" value="1"/>
</dbReference>
<comment type="similarity">
    <text evidence="2 11">Belongs to the sodium:solute symporter (SSF) (TC 2.A.21) family.</text>
</comment>
<keyword evidence="5 12" id="KW-0812">Transmembrane</keyword>
<keyword evidence="7" id="KW-0915">Sodium</keyword>
<keyword evidence="3" id="KW-0813">Transport</keyword>
<evidence type="ECO:0000256" key="4">
    <source>
        <dbReference type="ARBA" id="ARBA00022475"/>
    </source>
</evidence>
<evidence type="ECO:0000256" key="11">
    <source>
        <dbReference type="RuleBase" id="RU362091"/>
    </source>
</evidence>
<evidence type="ECO:0000256" key="3">
    <source>
        <dbReference type="ARBA" id="ARBA00022448"/>
    </source>
</evidence>
<comment type="caution">
    <text evidence="13">The sequence shown here is derived from an EMBL/GenBank/DDBJ whole genome shotgun (WGS) entry which is preliminary data.</text>
</comment>
<keyword evidence="9 12" id="KW-0472">Membrane</keyword>
<evidence type="ECO:0000256" key="10">
    <source>
        <dbReference type="ARBA" id="ARBA00023201"/>
    </source>
</evidence>
<evidence type="ECO:0008006" key="15">
    <source>
        <dbReference type="Google" id="ProtNLM"/>
    </source>
</evidence>
<dbReference type="AlphaFoldDB" id="A0A8K0CN29"/>
<dbReference type="GO" id="GO:0006814">
    <property type="term" value="P:sodium ion transport"/>
    <property type="evidence" value="ECO:0007669"/>
    <property type="project" value="UniProtKB-KW"/>
</dbReference>
<feature type="transmembrane region" description="Helical" evidence="12">
    <location>
        <begin position="508"/>
        <end position="531"/>
    </location>
</feature>
<dbReference type="Pfam" id="PF00474">
    <property type="entry name" value="SSF"/>
    <property type="match status" value="1"/>
</dbReference>
<feature type="transmembrane region" description="Helical" evidence="12">
    <location>
        <begin position="336"/>
        <end position="360"/>
    </location>
</feature>
<comment type="subcellular location">
    <subcellularLocation>
        <location evidence="1">Cell membrane</location>
        <topology evidence="1">Multi-pass membrane protein</topology>
    </subcellularLocation>
</comment>
<dbReference type="GO" id="GO:0005886">
    <property type="term" value="C:plasma membrane"/>
    <property type="evidence" value="ECO:0007669"/>
    <property type="project" value="UniProtKB-SubCell"/>
</dbReference>
<feature type="transmembrane region" description="Helical" evidence="12">
    <location>
        <begin position="190"/>
        <end position="214"/>
    </location>
</feature>
<keyword evidence="14" id="KW-1185">Reference proteome</keyword>
<evidence type="ECO:0000313" key="14">
    <source>
        <dbReference type="Proteomes" id="UP000801492"/>
    </source>
</evidence>
<keyword evidence="4" id="KW-1003">Cell membrane</keyword>
<dbReference type="Gene3D" id="1.20.1730.10">
    <property type="entry name" value="Sodium/glucose cotransporter"/>
    <property type="match status" value="1"/>
</dbReference>
<feature type="transmembrane region" description="Helical" evidence="12">
    <location>
        <begin position="125"/>
        <end position="144"/>
    </location>
</feature>
<protein>
    <recommendedName>
        <fullName evidence="15">Sodium-coupled monocarboxylate transporter 1</fullName>
    </recommendedName>
</protein>
<sequence>MENQVFSWIDYTLFVLMFLISAGIGIYYGFFVKQQNTTSAYLLGGKAMNYFTVAMSLSASMISSFSLLAFPTETYLYGTIYLVGVIAQILTGVILYYTFLPVFWKLEITAAYEYLEIRFDKTLRTVATVLYIVTNFIHLSFVIYAPSLAFSQVTGFNVYGIAIITCAVCIFYTSVGGLKAVVSADTLQLIVMLLTLTCIFVIGIVSSGGFGVILDKAELGERMNFFTMDLDPTARISFWSAAIGSVTTFTTFVATSPYTVQRFLAVKSLKESRKELIVFLVFHITLQLILCFSGIIMYAKYYDCDPLSTGHIKRADQILPYYVLDVATRVPGLSGLFIAGMFSASLSTLSTMLNSLSGLIYDLLSPIMPQDLTDRYTGHLLRIITILLGIMGIALVFVIGRLGTLLELLTSLYSVSLAPIGGMFLLGMLFPFSNTKGAYCGAIVSVVFMVFYNTKRQMHVWNGDIKYSHKPLYTHGCNMTSAVNTSLNTVETVAHQQSNVPWLFRLSFLYLVPMGCILTIIVGLLVSWLFYNKNVQAKPNTLCPCIRALLIKYRKASMCNGNNEICVRYSFRQEEKTES</sequence>
<dbReference type="GO" id="GO:0015293">
    <property type="term" value="F:symporter activity"/>
    <property type="evidence" value="ECO:0007669"/>
    <property type="project" value="TreeGrafter"/>
</dbReference>
<evidence type="ECO:0000256" key="12">
    <source>
        <dbReference type="SAM" id="Phobius"/>
    </source>
</evidence>
<keyword evidence="8" id="KW-0406">Ion transport</keyword>
<dbReference type="CDD" id="cd11492">
    <property type="entry name" value="SLC5sbd_NIS-SMVT"/>
    <property type="match status" value="1"/>
</dbReference>
<organism evidence="13 14">
    <name type="scientific">Ignelater luminosus</name>
    <name type="common">Cucubano</name>
    <name type="synonym">Pyrophorus luminosus</name>
    <dbReference type="NCBI Taxonomy" id="2038154"/>
    <lineage>
        <taxon>Eukaryota</taxon>
        <taxon>Metazoa</taxon>
        <taxon>Ecdysozoa</taxon>
        <taxon>Arthropoda</taxon>
        <taxon>Hexapoda</taxon>
        <taxon>Insecta</taxon>
        <taxon>Pterygota</taxon>
        <taxon>Neoptera</taxon>
        <taxon>Endopterygota</taxon>
        <taxon>Coleoptera</taxon>
        <taxon>Polyphaga</taxon>
        <taxon>Elateriformia</taxon>
        <taxon>Elateroidea</taxon>
        <taxon>Elateridae</taxon>
        <taxon>Agrypninae</taxon>
        <taxon>Pyrophorini</taxon>
        <taxon>Ignelater</taxon>
    </lineage>
</organism>
<feature type="transmembrane region" description="Helical" evidence="12">
    <location>
        <begin position="50"/>
        <end position="70"/>
    </location>
</feature>
<evidence type="ECO:0000256" key="7">
    <source>
        <dbReference type="ARBA" id="ARBA00023053"/>
    </source>
</evidence>
<evidence type="ECO:0000256" key="6">
    <source>
        <dbReference type="ARBA" id="ARBA00022989"/>
    </source>
</evidence>
<keyword evidence="10" id="KW-0739">Sodium transport</keyword>
<evidence type="ECO:0000256" key="8">
    <source>
        <dbReference type="ARBA" id="ARBA00023065"/>
    </source>
</evidence>
<feature type="transmembrane region" description="Helical" evidence="12">
    <location>
        <begin position="234"/>
        <end position="255"/>
    </location>
</feature>
<evidence type="ECO:0000313" key="13">
    <source>
        <dbReference type="EMBL" id="KAF2886735.1"/>
    </source>
</evidence>
<name>A0A8K0CN29_IGNLU</name>
<dbReference type="EMBL" id="VTPC01086619">
    <property type="protein sequence ID" value="KAF2886735.1"/>
    <property type="molecule type" value="Genomic_DNA"/>
</dbReference>
<gene>
    <name evidence="13" type="ORF">ILUMI_19438</name>
</gene>
<evidence type="ECO:0000256" key="5">
    <source>
        <dbReference type="ARBA" id="ARBA00022692"/>
    </source>
</evidence>
<feature type="transmembrane region" description="Helical" evidence="12">
    <location>
        <begin position="437"/>
        <end position="454"/>
    </location>
</feature>
<evidence type="ECO:0000256" key="2">
    <source>
        <dbReference type="ARBA" id="ARBA00006434"/>
    </source>
</evidence>
<dbReference type="OrthoDB" id="6132759at2759"/>
<feature type="transmembrane region" description="Helical" evidence="12">
    <location>
        <begin position="76"/>
        <end position="104"/>
    </location>
</feature>
<feature type="transmembrane region" description="Helical" evidence="12">
    <location>
        <begin position="12"/>
        <end position="30"/>
    </location>
</feature>